<evidence type="ECO:0000313" key="2">
    <source>
        <dbReference type="EMBL" id="TNN49683.1"/>
    </source>
</evidence>
<accession>A0A4Z2G9Q5</accession>
<dbReference type="AlphaFoldDB" id="A0A4Z2G9Q5"/>
<sequence length="95" mass="10484">MHHVWVQEGKRSEGERVRREGIQRGGERNRIPNPPGDLQATFRTPAGGGFNVSEAAALVDRDPGMAAWSASIRTGEEETAQQDKKGAVFIIVTWR</sequence>
<organism evidence="2 3">
    <name type="scientific">Liparis tanakae</name>
    <name type="common">Tanaka's snailfish</name>
    <dbReference type="NCBI Taxonomy" id="230148"/>
    <lineage>
        <taxon>Eukaryota</taxon>
        <taxon>Metazoa</taxon>
        <taxon>Chordata</taxon>
        <taxon>Craniata</taxon>
        <taxon>Vertebrata</taxon>
        <taxon>Euteleostomi</taxon>
        <taxon>Actinopterygii</taxon>
        <taxon>Neopterygii</taxon>
        <taxon>Teleostei</taxon>
        <taxon>Neoteleostei</taxon>
        <taxon>Acanthomorphata</taxon>
        <taxon>Eupercaria</taxon>
        <taxon>Perciformes</taxon>
        <taxon>Cottioidei</taxon>
        <taxon>Cottales</taxon>
        <taxon>Liparidae</taxon>
        <taxon>Liparis</taxon>
    </lineage>
</organism>
<keyword evidence="3" id="KW-1185">Reference proteome</keyword>
<name>A0A4Z2G9Q5_9TELE</name>
<evidence type="ECO:0000256" key="1">
    <source>
        <dbReference type="SAM" id="MobiDB-lite"/>
    </source>
</evidence>
<feature type="compositionally biased region" description="Basic and acidic residues" evidence="1">
    <location>
        <begin position="8"/>
        <end position="30"/>
    </location>
</feature>
<feature type="region of interest" description="Disordered" evidence="1">
    <location>
        <begin position="1"/>
        <end position="37"/>
    </location>
</feature>
<comment type="caution">
    <text evidence="2">The sequence shown here is derived from an EMBL/GenBank/DDBJ whole genome shotgun (WGS) entry which is preliminary data.</text>
</comment>
<dbReference type="EMBL" id="SRLO01000646">
    <property type="protein sequence ID" value="TNN49683.1"/>
    <property type="molecule type" value="Genomic_DNA"/>
</dbReference>
<evidence type="ECO:0000313" key="3">
    <source>
        <dbReference type="Proteomes" id="UP000314294"/>
    </source>
</evidence>
<dbReference type="Proteomes" id="UP000314294">
    <property type="component" value="Unassembled WGS sequence"/>
</dbReference>
<proteinExistence type="predicted"/>
<reference evidence="2 3" key="1">
    <citation type="submission" date="2019-03" db="EMBL/GenBank/DDBJ databases">
        <title>First draft genome of Liparis tanakae, snailfish: a comprehensive survey of snailfish specific genes.</title>
        <authorList>
            <person name="Kim W."/>
            <person name="Song I."/>
            <person name="Jeong J.-H."/>
            <person name="Kim D."/>
            <person name="Kim S."/>
            <person name="Ryu S."/>
            <person name="Song J.Y."/>
            <person name="Lee S.K."/>
        </authorList>
    </citation>
    <scope>NUCLEOTIDE SEQUENCE [LARGE SCALE GENOMIC DNA]</scope>
    <source>
        <tissue evidence="2">Muscle</tissue>
    </source>
</reference>
<protein>
    <submittedName>
        <fullName evidence="2">Uncharacterized protein</fullName>
    </submittedName>
</protein>
<gene>
    <name evidence="2" type="ORF">EYF80_040133</name>
</gene>